<proteinExistence type="predicted"/>
<evidence type="ECO:0000313" key="1">
    <source>
        <dbReference type="EMBL" id="KAL0129453.1"/>
    </source>
</evidence>
<comment type="caution">
    <text evidence="1">The sequence shown here is derived from an EMBL/GenBank/DDBJ whole genome shotgun (WGS) entry which is preliminary data.</text>
</comment>
<name>A0AAW2GQD1_9HYME</name>
<keyword evidence="2" id="KW-1185">Reference proteome</keyword>
<dbReference type="EMBL" id="JADYXP020000002">
    <property type="protein sequence ID" value="KAL0129453.1"/>
    <property type="molecule type" value="Genomic_DNA"/>
</dbReference>
<sequence length="202" mass="23689">MRRKTPVSWRLITLPTNLPASQLARNLREKNWTACRINIIKEVKHLNKTFEKKATSYVRKNRPARVTIMQSITLREKKNNHLHHRATRISRHGFFFFFFNKIIYSNPLIHKCIKHRNKSRGIKHSSAPLAHRSTILHGHMCSFQGLNESRAQVERTTFTVLVLLKLIDMSEAVTPSRRNMSLPLFFFFFSQGRDPLNTASRL</sequence>
<gene>
    <name evidence="1" type="ORF">PUN28_001616</name>
</gene>
<dbReference type="AlphaFoldDB" id="A0AAW2GQD1"/>
<accession>A0AAW2GQD1</accession>
<reference evidence="1 2" key="1">
    <citation type="submission" date="2023-03" db="EMBL/GenBank/DDBJ databases">
        <title>High recombination rates correlate with genetic variation in Cardiocondyla obscurior ants.</title>
        <authorList>
            <person name="Errbii M."/>
        </authorList>
    </citation>
    <scope>NUCLEOTIDE SEQUENCE [LARGE SCALE GENOMIC DNA]</scope>
    <source>
        <strain evidence="1">Alpha-2009</strain>
        <tissue evidence="1">Whole body</tissue>
    </source>
</reference>
<protein>
    <submittedName>
        <fullName evidence="1">Uncharacterized protein</fullName>
    </submittedName>
</protein>
<organism evidence="1 2">
    <name type="scientific">Cardiocondyla obscurior</name>
    <dbReference type="NCBI Taxonomy" id="286306"/>
    <lineage>
        <taxon>Eukaryota</taxon>
        <taxon>Metazoa</taxon>
        <taxon>Ecdysozoa</taxon>
        <taxon>Arthropoda</taxon>
        <taxon>Hexapoda</taxon>
        <taxon>Insecta</taxon>
        <taxon>Pterygota</taxon>
        <taxon>Neoptera</taxon>
        <taxon>Endopterygota</taxon>
        <taxon>Hymenoptera</taxon>
        <taxon>Apocrita</taxon>
        <taxon>Aculeata</taxon>
        <taxon>Formicoidea</taxon>
        <taxon>Formicidae</taxon>
        <taxon>Myrmicinae</taxon>
        <taxon>Cardiocondyla</taxon>
    </lineage>
</organism>
<dbReference type="Proteomes" id="UP001430953">
    <property type="component" value="Unassembled WGS sequence"/>
</dbReference>
<evidence type="ECO:0000313" key="2">
    <source>
        <dbReference type="Proteomes" id="UP001430953"/>
    </source>
</evidence>